<keyword evidence="5" id="KW-0732">Signal</keyword>
<dbReference type="Proteomes" id="UP001216139">
    <property type="component" value="Chromosome"/>
</dbReference>
<dbReference type="RefSeq" id="WP_273630398.1">
    <property type="nucleotide sequence ID" value="NZ_CP117167.1"/>
</dbReference>
<dbReference type="PROSITE" id="PS52015">
    <property type="entry name" value="TONB_CTD"/>
    <property type="match status" value="1"/>
</dbReference>
<dbReference type="EMBL" id="CP117167">
    <property type="protein sequence ID" value="WCT12152.1"/>
    <property type="molecule type" value="Genomic_DNA"/>
</dbReference>
<feature type="signal peptide" evidence="5">
    <location>
        <begin position="1"/>
        <end position="21"/>
    </location>
</feature>
<evidence type="ECO:0000259" key="6">
    <source>
        <dbReference type="PROSITE" id="PS52015"/>
    </source>
</evidence>
<evidence type="ECO:0000256" key="2">
    <source>
        <dbReference type="ARBA" id="ARBA00022692"/>
    </source>
</evidence>
<name>A0ABY7T715_9SPHI</name>
<gene>
    <name evidence="7" type="ORF">PQO05_25845</name>
</gene>
<evidence type="ECO:0000256" key="4">
    <source>
        <dbReference type="ARBA" id="ARBA00023136"/>
    </source>
</evidence>
<accession>A0ABY7T715</accession>
<organism evidence="7 8">
    <name type="scientific">Mucilaginibacter jinjuensis</name>
    <dbReference type="NCBI Taxonomy" id="1176721"/>
    <lineage>
        <taxon>Bacteria</taxon>
        <taxon>Pseudomonadati</taxon>
        <taxon>Bacteroidota</taxon>
        <taxon>Sphingobacteriia</taxon>
        <taxon>Sphingobacteriales</taxon>
        <taxon>Sphingobacteriaceae</taxon>
        <taxon>Mucilaginibacter</taxon>
    </lineage>
</organism>
<evidence type="ECO:0000256" key="1">
    <source>
        <dbReference type="ARBA" id="ARBA00004167"/>
    </source>
</evidence>
<dbReference type="Gene3D" id="3.30.1150.10">
    <property type="match status" value="1"/>
</dbReference>
<keyword evidence="4" id="KW-0472">Membrane</keyword>
<evidence type="ECO:0000313" key="8">
    <source>
        <dbReference type="Proteomes" id="UP001216139"/>
    </source>
</evidence>
<evidence type="ECO:0000313" key="7">
    <source>
        <dbReference type="EMBL" id="WCT12152.1"/>
    </source>
</evidence>
<protein>
    <submittedName>
        <fullName evidence="7">TonB family protein</fullName>
    </submittedName>
</protein>
<dbReference type="NCBIfam" id="TIGR01352">
    <property type="entry name" value="tonB_Cterm"/>
    <property type="match status" value="1"/>
</dbReference>
<keyword evidence="3" id="KW-1133">Transmembrane helix</keyword>
<dbReference type="SUPFAM" id="SSF74653">
    <property type="entry name" value="TolA/TonB C-terminal domain"/>
    <property type="match status" value="1"/>
</dbReference>
<dbReference type="Pfam" id="PF03544">
    <property type="entry name" value="TonB_C"/>
    <property type="match status" value="1"/>
</dbReference>
<evidence type="ECO:0000256" key="3">
    <source>
        <dbReference type="ARBA" id="ARBA00022989"/>
    </source>
</evidence>
<dbReference type="InterPro" id="IPR037682">
    <property type="entry name" value="TonB_C"/>
</dbReference>
<evidence type="ECO:0000256" key="5">
    <source>
        <dbReference type="SAM" id="SignalP"/>
    </source>
</evidence>
<comment type="subcellular location">
    <subcellularLocation>
        <location evidence="1">Membrane</location>
        <topology evidence="1">Single-pass membrane protein</topology>
    </subcellularLocation>
</comment>
<sequence>MRLRLFILLALIFAAFIKVNAQPQFKGGQQALDQFLSNNIVYPEYSRQNCIPGTIKVKFRLDSLGKVSEASAIDGLGIDLDDEAVRVIKMTSGKWQLPANYSTNNNIVLPIRFVPDNARCANATNASINAAIANYQSRQELQNAVTNYYKNKYIGKADTTKETQIIILKKQLGYDDDFIADVLEQASKKLKQGDKDGACEDWDFIHNIGSDRADELIKKYCSGK</sequence>
<reference evidence="7 8" key="1">
    <citation type="submission" date="2023-02" db="EMBL/GenBank/DDBJ databases">
        <title>Genome sequence of Mucilaginibacter jinjuensis strain KACC 16571.</title>
        <authorList>
            <person name="Kim S."/>
            <person name="Heo J."/>
            <person name="Kwon S.-W."/>
        </authorList>
    </citation>
    <scope>NUCLEOTIDE SEQUENCE [LARGE SCALE GENOMIC DNA]</scope>
    <source>
        <strain evidence="7 8">KACC 16571</strain>
    </source>
</reference>
<proteinExistence type="predicted"/>
<keyword evidence="8" id="KW-1185">Reference proteome</keyword>
<feature type="chain" id="PRO_5045465907" evidence="5">
    <location>
        <begin position="22"/>
        <end position="224"/>
    </location>
</feature>
<keyword evidence="2" id="KW-0812">Transmembrane</keyword>
<feature type="domain" description="TonB C-terminal" evidence="6">
    <location>
        <begin position="27"/>
        <end position="122"/>
    </location>
</feature>
<dbReference type="InterPro" id="IPR006260">
    <property type="entry name" value="TonB/TolA_C"/>
</dbReference>